<dbReference type="PANTHER" id="PTHR43649:SF28">
    <property type="entry name" value="BINDING PROTEIN COMPONENT OF ABC SUGAR TRANSPORTER-RELATED"/>
    <property type="match status" value="1"/>
</dbReference>
<sequence>MSVFRSMFVASSMLCAVPVSAWAEPKAEVIHWYTSASESRAVKAFADAFAAAGGAWKDTAVAGGSNARSVAYNRILGRNPPTAAQFSAGKQADAMIDQDLLRDIGPLVSANGYEKVLPEIFIKAGSRDGKLYTLPTAMQVLNNFFYSPEVLKKSGVDIATLDSWPKFIEAMEKIKSAGFIGLAHGNTPPYLGVLFAQTLLSYGGPELYMRVLGDDYEAALASPEFKEFANTFLSLRKYTDSGAENRSWSLSTQLLIKQEAGFQIMGDYAKGEIKAAGLEPGSDIGCFMGPGSQSYIIIGDIFVFPKVTDQDQIDGQTLLVKALLAPETQVKFAEAKGSLPLVANPDPSKLDKCAQKNFSHLIKPENQVPYADILLGPDRMGAFLDALVETWADKDADGEMLAERLNEAFVLAQ</sequence>
<feature type="chain" id="PRO_5027016665" description="Probable sugar-binding periplasmic protein" evidence="9">
    <location>
        <begin position="24"/>
        <end position="413"/>
    </location>
</feature>
<dbReference type="AlphaFoldDB" id="A0A6N9ZAJ1"/>
<dbReference type="EMBL" id="WUEP01000002">
    <property type="protein sequence ID" value="NEH90463.1"/>
    <property type="molecule type" value="Genomic_DNA"/>
</dbReference>
<keyword evidence="5 9" id="KW-0732">Signal</keyword>
<keyword evidence="3" id="KW-0813">Transport</keyword>
<dbReference type="Pfam" id="PF01547">
    <property type="entry name" value="SBP_bac_1"/>
    <property type="match status" value="1"/>
</dbReference>
<accession>A0A6N9ZAJ1</accession>
<evidence type="ECO:0000256" key="7">
    <source>
        <dbReference type="ARBA" id="ARBA00049629"/>
    </source>
</evidence>
<evidence type="ECO:0000256" key="5">
    <source>
        <dbReference type="ARBA" id="ARBA00022729"/>
    </source>
</evidence>
<comment type="caution">
    <text evidence="10">The sequence shown here is derived from an EMBL/GenBank/DDBJ whole genome shotgun (WGS) entry which is preliminary data.</text>
</comment>
<dbReference type="PANTHER" id="PTHR43649">
    <property type="entry name" value="ARABINOSE-BINDING PROTEIN-RELATED"/>
    <property type="match status" value="1"/>
</dbReference>
<dbReference type="RefSeq" id="WP_163874925.1">
    <property type="nucleotide sequence ID" value="NZ_WUEP01000002.1"/>
</dbReference>
<evidence type="ECO:0000313" key="11">
    <source>
        <dbReference type="Proteomes" id="UP000468864"/>
    </source>
</evidence>
<reference evidence="10 11" key="1">
    <citation type="submission" date="2019-12" db="EMBL/GenBank/DDBJ databases">
        <title>Rhizobium genotypes associated with high levels of biological nitrogen fixation by grain legumes in a temperate-maritime cropping system.</title>
        <authorList>
            <person name="Maluk M."/>
            <person name="Francesc Ferrando Molina F."/>
            <person name="Lopez Del Egido L."/>
            <person name="Lafos M."/>
            <person name="Langarica-Fuentes A."/>
            <person name="Gebre Yohannes G."/>
            <person name="Young M.W."/>
            <person name="Martin P."/>
            <person name="Gantlett R."/>
            <person name="Kenicer G."/>
            <person name="Hawes C."/>
            <person name="Begg G.S."/>
            <person name="Quilliam R.S."/>
            <person name="Squire G.R."/>
            <person name="Poole P.S."/>
            <person name="Young P.W."/>
            <person name="Iannetta P.M."/>
            <person name="James E.K."/>
        </authorList>
    </citation>
    <scope>NUCLEOTIDE SEQUENCE [LARGE SCALE GENOMIC DNA]</scope>
    <source>
        <strain evidence="10 11">JHI2449</strain>
    </source>
</reference>
<dbReference type="Proteomes" id="UP000468864">
    <property type="component" value="Unassembled WGS sequence"/>
</dbReference>
<comment type="subcellular location">
    <subcellularLocation>
        <location evidence="1">Periplasm</location>
    </subcellularLocation>
</comment>
<keyword evidence="4" id="KW-0762">Sugar transport</keyword>
<evidence type="ECO:0000256" key="8">
    <source>
        <dbReference type="ARBA" id="ARBA00049753"/>
    </source>
</evidence>
<proteinExistence type="inferred from homology"/>
<comment type="function">
    <text evidence="7">Part of a binding-protein-dependent transport system for a sugar.</text>
</comment>
<keyword evidence="6" id="KW-0574">Periplasm</keyword>
<name>A0A6N9ZAJ1_9HYPH</name>
<evidence type="ECO:0000256" key="2">
    <source>
        <dbReference type="ARBA" id="ARBA00008520"/>
    </source>
</evidence>
<evidence type="ECO:0000256" key="4">
    <source>
        <dbReference type="ARBA" id="ARBA00022597"/>
    </source>
</evidence>
<dbReference type="InterPro" id="IPR006059">
    <property type="entry name" value="SBP"/>
</dbReference>
<organism evidence="10 11">
    <name type="scientific">Rhizobium laguerreae</name>
    <dbReference type="NCBI Taxonomy" id="1076926"/>
    <lineage>
        <taxon>Bacteria</taxon>
        <taxon>Pseudomonadati</taxon>
        <taxon>Pseudomonadota</taxon>
        <taxon>Alphaproteobacteria</taxon>
        <taxon>Hyphomicrobiales</taxon>
        <taxon>Rhizobiaceae</taxon>
        <taxon>Rhizobium/Agrobacterium group</taxon>
        <taxon>Rhizobium</taxon>
    </lineage>
</organism>
<evidence type="ECO:0000256" key="3">
    <source>
        <dbReference type="ARBA" id="ARBA00022448"/>
    </source>
</evidence>
<protein>
    <recommendedName>
        <fullName evidence="8">Probable sugar-binding periplasmic protein</fullName>
    </recommendedName>
</protein>
<evidence type="ECO:0000313" key="10">
    <source>
        <dbReference type="EMBL" id="NEH90463.1"/>
    </source>
</evidence>
<evidence type="ECO:0000256" key="1">
    <source>
        <dbReference type="ARBA" id="ARBA00004418"/>
    </source>
</evidence>
<evidence type="ECO:0000256" key="6">
    <source>
        <dbReference type="ARBA" id="ARBA00022764"/>
    </source>
</evidence>
<dbReference type="GO" id="GO:0042597">
    <property type="term" value="C:periplasmic space"/>
    <property type="evidence" value="ECO:0007669"/>
    <property type="project" value="UniProtKB-SubCell"/>
</dbReference>
<dbReference type="SUPFAM" id="SSF53850">
    <property type="entry name" value="Periplasmic binding protein-like II"/>
    <property type="match status" value="1"/>
</dbReference>
<evidence type="ECO:0000256" key="9">
    <source>
        <dbReference type="SAM" id="SignalP"/>
    </source>
</evidence>
<dbReference type="InterPro" id="IPR050490">
    <property type="entry name" value="Bact_solute-bd_prot1"/>
</dbReference>
<comment type="similarity">
    <text evidence="2">Belongs to the bacterial solute-binding protein 1 family.</text>
</comment>
<gene>
    <name evidence="10" type="ORF">GR206_05315</name>
</gene>
<feature type="signal peptide" evidence="9">
    <location>
        <begin position="1"/>
        <end position="23"/>
    </location>
</feature>
<dbReference type="Gene3D" id="3.40.190.10">
    <property type="entry name" value="Periplasmic binding protein-like II"/>
    <property type="match status" value="2"/>
</dbReference>